<evidence type="ECO:0000256" key="1">
    <source>
        <dbReference type="SAM" id="MobiDB-lite"/>
    </source>
</evidence>
<reference evidence="3 4" key="1">
    <citation type="submission" date="2019-02" db="EMBL/GenBank/DDBJ databases">
        <title>WGS of Pseudoxanthomonas species novum from clinical isolates.</title>
        <authorList>
            <person name="Bernier A.-M."/>
            <person name="Bernard K."/>
            <person name="Vachon A."/>
        </authorList>
    </citation>
    <scope>NUCLEOTIDE SEQUENCE [LARGE SCALE GENOMIC DNA]</scope>
    <source>
        <strain evidence="3 4">NML171200</strain>
    </source>
</reference>
<dbReference type="Pfam" id="PF20410">
    <property type="entry name" value="X-Tfes_XVIPCD"/>
    <property type="match status" value="1"/>
</dbReference>
<proteinExistence type="predicted"/>
<evidence type="ECO:0000259" key="2">
    <source>
        <dbReference type="Pfam" id="PF20410"/>
    </source>
</evidence>
<dbReference type="Pfam" id="PF26363">
    <property type="entry name" value="Phospholipase-like"/>
    <property type="match status" value="1"/>
</dbReference>
<feature type="region of interest" description="Disordered" evidence="1">
    <location>
        <begin position="1"/>
        <end position="24"/>
    </location>
</feature>
<evidence type="ECO:0000313" key="4">
    <source>
        <dbReference type="Proteomes" id="UP000292627"/>
    </source>
</evidence>
<dbReference type="RefSeq" id="WP_130551812.1">
    <property type="nucleotide sequence ID" value="NZ_SHMC01000004.1"/>
</dbReference>
<sequence>MDDRNTLQDDGFAAQVSGTQPRPIDRDLSTLLQDNYAVADLRRGVSGPAPTLPGGWARMGDDDLRALGIDPAMQHDAKSGFDASFYRDPQGHVVLAFAGTDEGKDWKHNLGQGLGFDDPQYRQSIELAKKAKVMLGDDLILTGHSLGGGLAAAAALASDTPAVTFNASGVHNKTLERAGLDPKEAKAYAAEGLIRSYAVKNELLTYLQEDSFPLKYAMPDAPGHRITLPDPEPLGVFERLVPGRMLMHRLDLHYIDAVMQAQDQAGLGARASTAEGAGAPTANRLLDDAVRGLAPQRQRLGLQDDEAFLNTAASLAADARREGLRRIDHVLPGRQGEAVFAVQGGLADPTQRRSAVDLAQASAEPARDSAAQLRQQESPQLAQAAQHEPHRRALQA</sequence>
<dbReference type="InterPro" id="IPR029058">
    <property type="entry name" value="AB_hydrolase_fold"/>
</dbReference>
<dbReference type="Proteomes" id="UP000292627">
    <property type="component" value="Unassembled WGS sequence"/>
</dbReference>
<dbReference type="Gene3D" id="3.40.50.1820">
    <property type="entry name" value="alpha/beta hydrolase"/>
    <property type="match status" value="1"/>
</dbReference>
<evidence type="ECO:0000313" key="3">
    <source>
        <dbReference type="EMBL" id="TAA24538.1"/>
    </source>
</evidence>
<dbReference type="InterPro" id="IPR046519">
    <property type="entry name" value="X-Tfes_XVIPCD"/>
</dbReference>
<organism evidence="3 4">
    <name type="scientific">Pseudoxanthomonas winnipegensis</name>
    <dbReference type="NCBI Taxonomy" id="2480810"/>
    <lineage>
        <taxon>Bacteria</taxon>
        <taxon>Pseudomonadati</taxon>
        <taxon>Pseudomonadota</taxon>
        <taxon>Gammaproteobacteria</taxon>
        <taxon>Lysobacterales</taxon>
        <taxon>Lysobacteraceae</taxon>
        <taxon>Pseudoxanthomonas</taxon>
    </lineage>
</organism>
<gene>
    <name evidence="3" type="ORF">EA660_12505</name>
</gene>
<protein>
    <submittedName>
        <fullName evidence="3">DUF2974 domain-containing protein</fullName>
    </submittedName>
</protein>
<dbReference type="OrthoDB" id="5913909at2"/>
<comment type="caution">
    <text evidence="3">The sequence shown here is derived from an EMBL/GenBank/DDBJ whole genome shotgun (WGS) entry which is preliminary data.</text>
</comment>
<feature type="compositionally biased region" description="Polar residues" evidence="1">
    <location>
        <begin position="372"/>
        <end position="383"/>
    </location>
</feature>
<feature type="domain" description="X-Tfes XVIPCD" evidence="2">
    <location>
        <begin position="283"/>
        <end position="375"/>
    </location>
</feature>
<dbReference type="SUPFAM" id="SSF53474">
    <property type="entry name" value="alpha/beta-Hydrolases"/>
    <property type="match status" value="1"/>
</dbReference>
<accession>A0A4Q8L8J0</accession>
<name>A0A4Q8L8J0_9GAMM</name>
<feature type="region of interest" description="Disordered" evidence="1">
    <location>
        <begin position="361"/>
        <end position="396"/>
    </location>
</feature>
<dbReference type="AlphaFoldDB" id="A0A4Q8L8J0"/>
<dbReference type="EMBL" id="SHMC01000004">
    <property type="protein sequence ID" value="TAA24538.1"/>
    <property type="molecule type" value="Genomic_DNA"/>
</dbReference>